<protein>
    <submittedName>
        <fullName evidence="2">4,5-dihydroxyphthalate decarboxylase</fullName>
    </submittedName>
</protein>
<name>A0A132F436_9BURK</name>
<evidence type="ECO:0000259" key="1">
    <source>
        <dbReference type="Pfam" id="PF09084"/>
    </source>
</evidence>
<sequence length="332" mass="37295">MGNHKLRLSIAVGNYDRMRPLIDGDVQIDGVDPVFLLQDPEEIFFRAFRHADFDVCELSLSSYSVKTAAGTSPYIAVPVFPSRAFRHTAIYVHADSGISKPEDLKGKRIGVPEYQLTANVWVRLFLEEDYGVKASDVTWVRGGYEDPTRVEKISLNLPDDIRLEDAPEGETISSLLAAGKVDAVIGPRAPSCFDQGHPKVRYLFDDPQKTATDWYTRTQLFPIMHTLGVKKSLAEAHPWLPGTLVKAFEKSKALAITRLADTAATKVTLPFVEEQVQAARKLMGHDFWPYGFAENERTIERFLARHHAEGLSSRRLEARELFHPASLESFKI</sequence>
<proteinExistence type="predicted"/>
<dbReference type="InterPro" id="IPR015168">
    <property type="entry name" value="SsuA/THI5"/>
</dbReference>
<feature type="domain" description="SsuA/THI5-like" evidence="1">
    <location>
        <begin position="88"/>
        <end position="144"/>
    </location>
</feature>
<evidence type="ECO:0000313" key="3">
    <source>
        <dbReference type="Proteomes" id="UP000061512"/>
    </source>
</evidence>
<gene>
    <name evidence="2" type="ORF">WT57_00360</name>
</gene>
<dbReference type="Pfam" id="PF09084">
    <property type="entry name" value="NMT1"/>
    <property type="match status" value="1"/>
</dbReference>
<dbReference type="Gene3D" id="3.40.190.10">
    <property type="entry name" value="Periplasmic binding protein-like II"/>
    <property type="match status" value="1"/>
</dbReference>
<accession>A0A132F436</accession>
<dbReference type="RefSeq" id="WP_060297823.1">
    <property type="nucleotide sequence ID" value="NZ_LPJX01000022.1"/>
</dbReference>
<organism evidence="2 3">
    <name type="scientific">Burkholderia pseudomultivorans</name>
    <dbReference type="NCBI Taxonomy" id="1207504"/>
    <lineage>
        <taxon>Bacteria</taxon>
        <taxon>Pseudomonadati</taxon>
        <taxon>Pseudomonadota</taxon>
        <taxon>Betaproteobacteria</taxon>
        <taxon>Burkholderiales</taxon>
        <taxon>Burkholderiaceae</taxon>
        <taxon>Burkholderia</taxon>
        <taxon>Burkholderia cepacia complex</taxon>
    </lineage>
</organism>
<dbReference type="AlphaFoldDB" id="A0A132F436"/>
<reference evidence="2 3" key="1">
    <citation type="submission" date="2015-11" db="EMBL/GenBank/DDBJ databases">
        <title>Expanding the genomic diversity of Burkholderia species for the development of highly accurate diagnostics.</title>
        <authorList>
            <person name="Sahl J."/>
            <person name="Keim P."/>
            <person name="Wagner D."/>
        </authorList>
    </citation>
    <scope>NUCLEOTIDE SEQUENCE [LARGE SCALE GENOMIC DNA]</scope>
    <source>
        <strain evidence="2 3">MSMB574WGS</strain>
    </source>
</reference>
<dbReference type="SUPFAM" id="SSF53850">
    <property type="entry name" value="Periplasmic binding protein-like II"/>
    <property type="match status" value="1"/>
</dbReference>
<dbReference type="Proteomes" id="UP000061512">
    <property type="component" value="Unassembled WGS sequence"/>
</dbReference>
<evidence type="ECO:0000313" key="2">
    <source>
        <dbReference type="EMBL" id="KWF68753.1"/>
    </source>
</evidence>
<comment type="caution">
    <text evidence="2">The sequence shown here is derived from an EMBL/GenBank/DDBJ whole genome shotgun (WGS) entry which is preliminary data.</text>
</comment>
<dbReference type="EMBL" id="LPJX01000022">
    <property type="protein sequence ID" value="KWF68753.1"/>
    <property type="molecule type" value="Genomic_DNA"/>
</dbReference>